<keyword evidence="5 6" id="KW-0472">Membrane</keyword>
<dbReference type="SUPFAM" id="SSF103473">
    <property type="entry name" value="MFS general substrate transporter"/>
    <property type="match status" value="1"/>
</dbReference>
<keyword evidence="8" id="KW-1185">Reference proteome</keyword>
<feature type="transmembrane region" description="Helical" evidence="6">
    <location>
        <begin position="162"/>
        <end position="185"/>
    </location>
</feature>
<dbReference type="AlphaFoldDB" id="A0A0X3AT61"/>
<sequence>MNTWLKEWKPEDNNFWESTGKKVAWRTLIITTISLTLSFIVWYLMSGIVTKLTGIGFNFTEKELFWLASLPGLAAGTLRIVHTFLIPIYGTRHTITFSTLIKLIPVIGIALAVMNPQTPFWVFAVLAFTMGFGGGDFSSFMPSTNMFFPARLKGTALGIQAGIGNFGVSIVQFLTPALLGVAIIGAPEILKTTDSITHEVTTKPIYLQSPALIYAPILVIMTLVCWFGLRSIPLKTSFKEQLEIFKIKHTWFCTITYFMTFGTFSGLAAAFPLMIKSLYGDFPGAPDPLKYAFYGPLIGSASRVAFGFVADKVGGAVLTTITGLGFAGCIAVMITMGLVSPTSIDQFPFFLAMMLTIFFFSGMGNAGTFRQFPIIFKDNSVHSAGVIGWTAAIAAYGPFIFSMIIGAELESTKASGMKSVNTFFWGILLFSLLATVINWYYYQRKGAERPS</sequence>
<evidence type="ECO:0000256" key="1">
    <source>
        <dbReference type="ARBA" id="ARBA00004141"/>
    </source>
</evidence>
<dbReference type="InterPro" id="IPR036259">
    <property type="entry name" value="MFS_trans_sf"/>
</dbReference>
<evidence type="ECO:0000256" key="3">
    <source>
        <dbReference type="ARBA" id="ARBA00022692"/>
    </source>
</evidence>
<keyword evidence="4 6" id="KW-1133">Transmembrane helix</keyword>
<dbReference type="InterPro" id="IPR011701">
    <property type="entry name" value="MFS"/>
</dbReference>
<dbReference type="InterPro" id="IPR044772">
    <property type="entry name" value="NO3_transporter"/>
</dbReference>
<dbReference type="Pfam" id="PF07690">
    <property type="entry name" value="MFS_1"/>
    <property type="match status" value="1"/>
</dbReference>
<accession>A0A0X3AT61</accession>
<proteinExistence type="inferred from homology"/>
<evidence type="ECO:0000256" key="6">
    <source>
        <dbReference type="SAM" id="Phobius"/>
    </source>
</evidence>
<reference evidence="7 8" key="1">
    <citation type="submission" date="2016-01" db="EMBL/GenBank/DDBJ databases">
        <authorList>
            <person name="McClelland M."/>
            <person name="Jain A."/>
            <person name="Saraogi P."/>
            <person name="Mendelson R."/>
            <person name="Westerman R."/>
            <person name="SanMiguel P."/>
            <person name="Csonka L."/>
        </authorList>
    </citation>
    <scope>NUCLEOTIDE SEQUENCE [LARGE SCALE GENOMIC DNA]</scope>
    <source>
        <strain evidence="7 8">R-53146</strain>
    </source>
</reference>
<dbReference type="STRING" id="1586267.GCA_001418685_01927"/>
<dbReference type="Gene3D" id="1.20.1250.20">
    <property type="entry name" value="MFS general substrate transporter like domains"/>
    <property type="match status" value="1"/>
</dbReference>
<keyword evidence="3 6" id="KW-0812">Transmembrane</keyword>
<evidence type="ECO:0000256" key="4">
    <source>
        <dbReference type="ARBA" id="ARBA00022989"/>
    </source>
</evidence>
<dbReference type="EMBL" id="FCOR01000015">
    <property type="protein sequence ID" value="CVK17058.1"/>
    <property type="molecule type" value="Genomic_DNA"/>
</dbReference>
<feature type="transmembrane region" description="Helical" evidence="6">
    <location>
        <begin position="23"/>
        <end position="44"/>
    </location>
</feature>
<dbReference type="OrthoDB" id="9773404at2"/>
<dbReference type="GO" id="GO:0015112">
    <property type="term" value="F:nitrate transmembrane transporter activity"/>
    <property type="evidence" value="ECO:0007669"/>
    <property type="project" value="InterPro"/>
</dbReference>
<dbReference type="Proteomes" id="UP000182761">
    <property type="component" value="Unassembled WGS sequence"/>
</dbReference>
<evidence type="ECO:0000256" key="2">
    <source>
        <dbReference type="ARBA" id="ARBA00008432"/>
    </source>
</evidence>
<feature type="transmembrane region" description="Helical" evidence="6">
    <location>
        <begin position="120"/>
        <end position="141"/>
    </location>
</feature>
<dbReference type="RefSeq" id="WP_055426232.1">
    <property type="nucleotide sequence ID" value="NZ_FCOR01000015.1"/>
</dbReference>
<dbReference type="PANTHER" id="PTHR23515">
    <property type="entry name" value="HIGH-AFFINITY NITRATE TRANSPORTER 2.3"/>
    <property type="match status" value="1"/>
</dbReference>
<feature type="transmembrane region" description="Helical" evidence="6">
    <location>
        <begin position="205"/>
        <end position="229"/>
    </location>
</feature>
<evidence type="ECO:0000256" key="5">
    <source>
        <dbReference type="ARBA" id="ARBA00023136"/>
    </source>
</evidence>
<name>A0A0X3AT61_9FLAO</name>
<feature type="transmembrane region" description="Helical" evidence="6">
    <location>
        <begin position="250"/>
        <end position="271"/>
    </location>
</feature>
<organism evidence="7 8">
    <name type="scientific">Apibacter mensalis</name>
    <dbReference type="NCBI Taxonomy" id="1586267"/>
    <lineage>
        <taxon>Bacteria</taxon>
        <taxon>Pseudomonadati</taxon>
        <taxon>Bacteroidota</taxon>
        <taxon>Flavobacteriia</taxon>
        <taxon>Flavobacteriales</taxon>
        <taxon>Weeksellaceae</taxon>
        <taxon>Apibacter</taxon>
    </lineage>
</organism>
<gene>
    <name evidence="7" type="ORF">Ga0061079_11524</name>
</gene>
<comment type="similarity">
    <text evidence="2">Belongs to the major facilitator superfamily. Nitrate/nitrite porter (TC 2.A.1.8) family.</text>
</comment>
<comment type="subcellular location">
    <subcellularLocation>
        <location evidence="1">Membrane</location>
        <topology evidence="1">Multi-pass membrane protein</topology>
    </subcellularLocation>
</comment>
<feature type="transmembrane region" description="Helical" evidence="6">
    <location>
        <begin position="291"/>
        <end position="310"/>
    </location>
</feature>
<protein>
    <submittedName>
        <fullName evidence="7">MFS transporter, NNP family, nitrate/nitrite transporter</fullName>
    </submittedName>
</protein>
<feature type="transmembrane region" description="Helical" evidence="6">
    <location>
        <begin position="317"/>
        <end position="340"/>
    </location>
</feature>
<feature type="transmembrane region" description="Helical" evidence="6">
    <location>
        <begin position="386"/>
        <end position="407"/>
    </location>
</feature>
<feature type="transmembrane region" description="Helical" evidence="6">
    <location>
        <begin position="64"/>
        <end position="82"/>
    </location>
</feature>
<evidence type="ECO:0000313" key="8">
    <source>
        <dbReference type="Proteomes" id="UP000182761"/>
    </source>
</evidence>
<dbReference type="GO" id="GO:0016020">
    <property type="term" value="C:membrane"/>
    <property type="evidence" value="ECO:0007669"/>
    <property type="project" value="UniProtKB-SubCell"/>
</dbReference>
<feature type="transmembrane region" description="Helical" evidence="6">
    <location>
        <begin position="94"/>
        <end position="114"/>
    </location>
</feature>
<evidence type="ECO:0000313" key="7">
    <source>
        <dbReference type="EMBL" id="CVK17058.1"/>
    </source>
</evidence>
<feature type="transmembrane region" description="Helical" evidence="6">
    <location>
        <begin position="422"/>
        <end position="442"/>
    </location>
</feature>
<feature type="transmembrane region" description="Helical" evidence="6">
    <location>
        <begin position="346"/>
        <end position="366"/>
    </location>
</feature>